<name>A0ABV0QUY8_9TELE</name>
<gene>
    <name evidence="4" type="ORF">XENOCAPTIV_015300</name>
</gene>
<feature type="compositionally biased region" description="Low complexity" evidence="1">
    <location>
        <begin position="422"/>
        <end position="440"/>
    </location>
</feature>
<feature type="domain" description="Protein furry C-terminal" evidence="3">
    <location>
        <begin position="704"/>
        <end position="760"/>
    </location>
</feature>
<protein>
    <submittedName>
        <fullName evidence="4">Uncharacterized protein</fullName>
    </submittedName>
</protein>
<comment type="caution">
    <text evidence="4">The sequence shown here is derived from an EMBL/GenBank/DDBJ whole genome shotgun (WGS) entry which is preliminary data.</text>
</comment>
<feature type="region of interest" description="Disordered" evidence="1">
    <location>
        <begin position="419"/>
        <end position="441"/>
    </location>
</feature>
<feature type="domain" description="Cell morphogenesis protein C-terminal" evidence="2">
    <location>
        <begin position="568"/>
        <end position="658"/>
    </location>
</feature>
<reference evidence="4 5" key="1">
    <citation type="submission" date="2021-06" db="EMBL/GenBank/DDBJ databases">
        <authorList>
            <person name="Palmer J.M."/>
        </authorList>
    </citation>
    <scope>NUCLEOTIDE SEQUENCE [LARGE SCALE GENOMIC DNA]</scope>
    <source>
        <strain evidence="4 5">XC_2019</strain>
        <tissue evidence="4">Muscle</tissue>
    </source>
</reference>
<dbReference type="InterPro" id="IPR045842">
    <property type="entry name" value="Fry_C"/>
</dbReference>
<feature type="compositionally biased region" description="Basic and acidic residues" evidence="1">
    <location>
        <begin position="513"/>
        <end position="522"/>
    </location>
</feature>
<evidence type="ECO:0000256" key="1">
    <source>
        <dbReference type="SAM" id="MobiDB-lite"/>
    </source>
</evidence>
<feature type="region of interest" description="Disordered" evidence="1">
    <location>
        <begin position="489"/>
        <end position="527"/>
    </location>
</feature>
<feature type="non-terminal residue" evidence="4">
    <location>
        <position position="1"/>
    </location>
</feature>
<dbReference type="PANTHER" id="PTHR12295">
    <property type="entry name" value="FURRY-RELATED"/>
    <property type="match status" value="1"/>
</dbReference>
<evidence type="ECO:0000313" key="5">
    <source>
        <dbReference type="Proteomes" id="UP001434883"/>
    </source>
</evidence>
<evidence type="ECO:0000259" key="3">
    <source>
        <dbReference type="Pfam" id="PF19421"/>
    </source>
</evidence>
<proteinExistence type="predicted"/>
<dbReference type="PANTHER" id="PTHR12295:SF29">
    <property type="entry name" value="PROTEIN FURRY HOMOLOG"/>
    <property type="match status" value="1"/>
</dbReference>
<accession>A0ABV0QUY8</accession>
<organism evidence="4 5">
    <name type="scientific">Xenoophorus captivus</name>
    <dbReference type="NCBI Taxonomy" id="1517983"/>
    <lineage>
        <taxon>Eukaryota</taxon>
        <taxon>Metazoa</taxon>
        <taxon>Chordata</taxon>
        <taxon>Craniata</taxon>
        <taxon>Vertebrata</taxon>
        <taxon>Euteleostomi</taxon>
        <taxon>Actinopterygii</taxon>
        <taxon>Neopterygii</taxon>
        <taxon>Teleostei</taxon>
        <taxon>Neoteleostei</taxon>
        <taxon>Acanthomorphata</taxon>
        <taxon>Ovalentaria</taxon>
        <taxon>Atherinomorphae</taxon>
        <taxon>Cyprinodontiformes</taxon>
        <taxon>Goodeidae</taxon>
        <taxon>Xenoophorus</taxon>
    </lineage>
</organism>
<evidence type="ECO:0000259" key="2">
    <source>
        <dbReference type="Pfam" id="PF14225"/>
    </source>
</evidence>
<dbReference type="Pfam" id="PF19421">
    <property type="entry name" value="Fry_C"/>
    <property type="match status" value="1"/>
</dbReference>
<dbReference type="EMBL" id="JAHRIN010025240">
    <property type="protein sequence ID" value="MEQ2199343.1"/>
    <property type="molecule type" value="Genomic_DNA"/>
</dbReference>
<sequence length="770" mass="87208">ATLPAGHHMDLQWLVEWNATLVNSQYDIMSPSHVWLFAQSVKDPWVLCVYSLLQQDNLPKHCPTALSYTWPYAFTRLQMLMPLVDPKESSVFMHFHLRYLYINDLWQNKKRRERRDLLRLQLLRIFELLADAGVISDSVYLFIFSSCSTNGALERDTLALGALFLEYVDLTRMLLEAENDKEAEILKDIRAHFSAMVANFIQCVPVPQRRFLIPQQSLRHHLFILFSQWAGPFSIMFTPLDRYSDRNHQITRYQYCALKVHHLGCEVVMLLLELNPDQVNLFNWAVDRCYTEVSQRFPTTHSNGRQIMLTFLLPWLGNIELVDSGLLLPVLTPSTPSYESSHQLTSTDSSHSLKGTGWGSLQATSMVLNNLMFMTAKAVLLQTREVNVTKTLTSKSSFQMEHAPAGGCDFLRECQASPVPDSGLSSSSTSSSLSLGGSSSNLPEITQEMEEFVSSCKMNEKSNKLIEFLITRASSPDFLTNFKQLSNRRSTRQLGLRREEHSRHQRSSSVPKKFGEPDRGSDPPRSATLDRIQACEQQILLARIRSSSSSKDSTTDPMSINHPSNLLATIFWVAVSLMESDFEFEYQMSLRLLNKLLTSMSMDKQENREKLEKLQSQLKWSSFTGLQQLLLKGFTSTSTTDLTLQLFCQLTPVSRMPVTPVIGRRYDGVKCSPGHDVKSTATAVTHSTSSTSSGSNANNVLVPVVFSSCGELDLIEHQPSLASSDEGTRELETMDDTTSEQQFRVFKDFDFLDVELEDGEINKCFLVWVV</sequence>
<dbReference type="InterPro" id="IPR039867">
    <property type="entry name" value="Furry/Tao3/Mor2"/>
</dbReference>
<dbReference type="Proteomes" id="UP001434883">
    <property type="component" value="Unassembled WGS sequence"/>
</dbReference>
<dbReference type="InterPro" id="IPR025481">
    <property type="entry name" value="Cell_Morphogen_C"/>
</dbReference>
<keyword evidence="5" id="KW-1185">Reference proteome</keyword>
<evidence type="ECO:0000313" key="4">
    <source>
        <dbReference type="EMBL" id="MEQ2199343.1"/>
    </source>
</evidence>
<dbReference type="Pfam" id="PF14225">
    <property type="entry name" value="MOR2-PAG1_C"/>
    <property type="match status" value="1"/>
</dbReference>